<comment type="caution">
    <text evidence="2">The sequence shown here is derived from an EMBL/GenBank/DDBJ whole genome shotgun (WGS) entry which is preliminary data.</text>
</comment>
<reference evidence="2 3" key="1">
    <citation type="journal article" date="2019" name="Philos. Trans. R. Soc. Lond., B, Biol. Sci.">
        <title>Ant behaviour and brain gene expression of defending hosts depend on the ecological success of the intruding social parasite.</title>
        <authorList>
            <person name="Kaur R."/>
            <person name="Stoldt M."/>
            <person name="Jongepier E."/>
            <person name="Feldmeyer B."/>
            <person name="Menzel F."/>
            <person name="Bornberg-Bauer E."/>
            <person name="Foitzik S."/>
        </authorList>
    </citation>
    <scope>NUCLEOTIDE SEQUENCE [LARGE SCALE GENOMIC DNA]</scope>
    <source>
        <tissue evidence="2">Whole body</tissue>
    </source>
</reference>
<name>A0A4S2KEA3_9HYME</name>
<sequence>MHDKLTIFTVIILSRGMPIVSDPRRITLNALRQACALLQMGSDEEGCRTSPPPLPSYSDPMKPGPLHIQSGTTAAVYNNGGEADAVAAAVAAAAAAASADQEKWFWHADSKPILYWNLDIPKIAGRGWKLRSGSLNA</sequence>
<organism evidence="2 3">
    <name type="scientific">Temnothorax longispinosus</name>
    <dbReference type="NCBI Taxonomy" id="300112"/>
    <lineage>
        <taxon>Eukaryota</taxon>
        <taxon>Metazoa</taxon>
        <taxon>Ecdysozoa</taxon>
        <taxon>Arthropoda</taxon>
        <taxon>Hexapoda</taxon>
        <taxon>Insecta</taxon>
        <taxon>Pterygota</taxon>
        <taxon>Neoptera</taxon>
        <taxon>Endopterygota</taxon>
        <taxon>Hymenoptera</taxon>
        <taxon>Apocrita</taxon>
        <taxon>Aculeata</taxon>
        <taxon>Formicoidea</taxon>
        <taxon>Formicidae</taxon>
        <taxon>Myrmicinae</taxon>
        <taxon>Temnothorax</taxon>
    </lineage>
</organism>
<keyword evidence="3" id="KW-1185">Reference proteome</keyword>
<protein>
    <submittedName>
        <fullName evidence="2">Uncharacterized protein</fullName>
    </submittedName>
</protein>
<proteinExistence type="predicted"/>
<evidence type="ECO:0000313" key="2">
    <source>
        <dbReference type="EMBL" id="TGZ47672.1"/>
    </source>
</evidence>
<evidence type="ECO:0000313" key="3">
    <source>
        <dbReference type="Proteomes" id="UP000310200"/>
    </source>
</evidence>
<dbReference type="Proteomes" id="UP000310200">
    <property type="component" value="Unassembled WGS sequence"/>
</dbReference>
<evidence type="ECO:0000256" key="1">
    <source>
        <dbReference type="SAM" id="MobiDB-lite"/>
    </source>
</evidence>
<gene>
    <name evidence="2" type="ORF">DBV15_03712</name>
</gene>
<dbReference type="AlphaFoldDB" id="A0A4S2KEA3"/>
<dbReference type="EMBL" id="QBLH01002718">
    <property type="protein sequence ID" value="TGZ47672.1"/>
    <property type="molecule type" value="Genomic_DNA"/>
</dbReference>
<feature type="region of interest" description="Disordered" evidence="1">
    <location>
        <begin position="42"/>
        <end position="65"/>
    </location>
</feature>
<accession>A0A4S2KEA3</accession>